<comment type="caution">
    <text evidence="1">The sequence shown here is derived from an EMBL/GenBank/DDBJ whole genome shotgun (WGS) entry which is preliminary data.</text>
</comment>
<accession>A0A9P8VJZ5</accession>
<keyword evidence="2" id="KW-1185">Reference proteome</keyword>
<gene>
    <name evidence="1" type="ORF">F5X68DRAFT_59176</name>
</gene>
<evidence type="ECO:0000313" key="1">
    <source>
        <dbReference type="EMBL" id="KAH6692546.1"/>
    </source>
</evidence>
<protein>
    <submittedName>
        <fullName evidence="1">Uncharacterized protein</fullName>
    </submittedName>
</protein>
<name>A0A9P8VJZ5_9PEZI</name>
<reference evidence="1" key="1">
    <citation type="journal article" date="2021" name="Nat. Commun.">
        <title>Genetic determinants of endophytism in the Arabidopsis root mycobiome.</title>
        <authorList>
            <person name="Mesny F."/>
            <person name="Miyauchi S."/>
            <person name="Thiergart T."/>
            <person name="Pickel B."/>
            <person name="Atanasova L."/>
            <person name="Karlsson M."/>
            <person name="Huettel B."/>
            <person name="Barry K.W."/>
            <person name="Haridas S."/>
            <person name="Chen C."/>
            <person name="Bauer D."/>
            <person name="Andreopoulos W."/>
            <person name="Pangilinan J."/>
            <person name="LaButti K."/>
            <person name="Riley R."/>
            <person name="Lipzen A."/>
            <person name="Clum A."/>
            <person name="Drula E."/>
            <person name="Henrissat B."/>
            <person name="Kohler A."/>
            <person name="Grigoriev I.V."/>
            <person name="Martin F.M."/>
            <person name="Hacquard S."/>
        </authorList>
    </citation>
    <scope>NUCLEOTIDE SEQUENCE</scope>
    <source>
        <strain evidence="1">MPI-SDFR-AT-0117</strain>
    </source>
</reference>
<organism evidence="1 2">
    <name type="scientific">Plectosphaerella plurivora</name>
    <dbReference type="NCBI Taxonomy" id="936078"/>
    <lineage>
        <taxon>Eukaryota</taxon>
        <taxon>Fungi</taxon>
        <taxon>Dikarya</taxon>
        <taxon>Ascomycota</taxon>
        <taxon>Pezizomycotina</taxon>
        <taxon>Sordariomycetes</taxon>
        <taxon>Hypocreomycetidae</taxon>
        <taxon>Glomerellales</taxon>
        <taxon>Plectosphaerellaceae</taxon>
        <taxon>Plectosphaerella</taxon>
    </lineage>
</organism>
<proteinExistence type="predicted"/>
<dbReference type="AlphaFoldDB" id="A0A9P8VJZ5"/>
<dbReference type="Proteomes" id="UP000770015">
    <property type="component" value="Unassembled WGS sequence"/>
</dbReference>
<evidence type="ECO:0000313" key="2">
    <source>
        <dbReference type="Proteomes" id="UP000770015"/>
    </source>
</evidence>
<dbReference type="EMBL" id="JAGSXJ010000004">
    <property type="protein sequence ID" value="KAH6692546.1"/>
    <property type="molecule type" value="Genomic_DNA"/>
</dbReference>
<sequence>MVFPRALRLAPSTFAPGWAAPSAPMATSAWISRSHTPPKCALITSVERLAGRPTVWLPGPAPLATPRLGICQVLEVWDVVEIGVREVVVWAKRGKGNHVSRGSRDGQMQCNL</sequence>